<dbReference type="STRING" id="443156.SAMN04489867_1195"/>
<feature type="domain" description="Glycosyl transferase family 1" evidence="5">
    <location>
        <begin position="184"/>
        <end position="343"/>
    </location>
</feature>
<dbReference type="Proteomes" id="UP000199077">
    <property type="component" value="Chromosome I"/>
</dbReference>
<dbReference type="Pfam" id="PF13439">
    <property type="entry name" value="Glyco_transf_4"/>
    <property type="match status" value="1"/>
</dbReference>
<dbReference type="SUPFAM" id="SSF53756">
    <property type="entry name" value="UDP-Glycosyltransferase/glycogen phosphorylase"/>
    <property type="match status" value="1"/>
</dbReference>
<organism evidence="7 8">
    <name type="scientific">Pedococcus dokdonensis</name>
    <dbReference type="NCBI Taxonomy" id="443156"/>
    <lineage>
        <taxon>Bacteria</taxon>
        <taxon>Bacillati</taxon>
        <taxon>Actinomycetota</taxon>
        <taxon>Actinomycetes</taxon>
        <taxon>Micrococcales</taxon>
        <taxon>Intrasporangiaceae</taxon>
        <taxon>Pedococcus</taxon>
    </lineage>
</organism>
<evidence type="ECO:0000259" key="6">
    <source>
        <dbReference type="Pfam" id="PF13439"/>
    </source>
</evidence>
<feature type="region of interest" description="Disordered" evidence="4">
    <location>
        <begin position="369"/>
        <end position="390"/>
    </location>
</feature>
<evidence type="ECO:0000313" key="7">
    <source>
        <dbReference type="EMBL" id="SDP01988.1"/>
    </source>
</evidence>
<evidence type="ECO:0000256" key="1">
    <source>
        <dbReference type="ARBA" id="ARBA00009481"/>
    </source>
</evidence>
<evidence type="ECO:0000259" key="5">
    <source>
        <dbReference type="Pfam" id="PF00534"/>
    </source>
</evidence>
<accession>A0A1H0PBE7</accession>
<evidence type="ECO:0000256" key="3">
    <source>
        <dbReference type="ARBA" id="ARBA00022679"/>
    </source>
</evidence>
<dbReference type="InterPro" id="IPR028098">
    <property type="entry name" value="Glyco_trans_4-like_N"/>
</dbReference>
<keyword evidence="3 7" id="KW-0808">Transferase</keyword>
<proteinExistence type="inferred from homology"/>
<dbReference type="PANTHER" id="PTHR12526">
    <property type="entry name" value="GLYCOSYLTRANSFERASE"/>
    <property type="match status" value="1"/>
</dbReference>
<dbReference type="PANTHER" id="PTHR12526:SF640">
    <property type="entry name" value="COLANIC ACID BIOSYNTHESIS GLYCOSYLTRANSFERASE WCAL-RELATED"/>
    <property type="match status" value="1"/>
</dbReference>
<gene>
    <name evidence="7" type="ORF">SAMN04489867_1195</name>
</gene>
<keyword evidence="8" id="KW-1185">Reference proteome</keyword>
<dbReference type="Pfam" id="PF00534">
    <property type="entry name" value="Glycos_transf_1"/>
    <property type="match status" value="1"/>
</dbReference>
<dbReference type="GO" id="GO:0016757">
    <property type="term" value="F:glycosyltransferase activity"/>
    <property type="evidence" value="ECO:0007669"/>
    <property type="project" value="UniProtKB-KW"/>
</dbReference>
<dbReference type="CDD" id="cd03801">
    <property type="entry name" value="GT4_PimA-like"/>
    <property type="match status" value="1"/>
</dbReference>
<dbReference type="EMBL" id="LT629711">
    <property type="protein sequence ID" value="SDP01988.1"/>
    <property type="molecule type" value="Genomic_DNA"/>
</dbReference>
<dbReference type="AlphaFoldDB" id="A0A1H0PBE7"/>
<name>A0A1H0PBE7_9MICO</name>
<protein>
    <submittedName>
        <fullName evidence="7">Glycosyltransferase involved in cell wall bisynthesis</fullName>
    </submittedName>
</protein>
<sequence>MRNPLSVVLLNWRDMNHPEAGGSEKYLSEVATGLAARGHRVTIRTAAYPGALHRETVDGVRYVRRGGRYGVYLRSLAALGLGRHRADVVVDVQNGVPFLSPLVRGGNPVVNLVHHVHREQWGVVFGPAVARAGWFLESRIAPRVYGRSRYVAVSESTRDELGGIGVDVDRITVIHNGTDAVADEHVSRADHPVVIVLGRLVPQKRVEIAMQAVRDLAVDHPDLELWVVGSGYWDTELHRVADELGIRDRTTFTGHVSEAEKHRLLAEAWVLALPSLKEGWGLVVVEAGVHGTPTLAFADVGGLNDSVRDGETGVLVHGGQAEFTAALGALLDDDAGRTALSERVVEWVTRFRWSETVTRWESLLHAAAERREDQPRPGDNRVGGHREADH</sequence>
<keyword evidence="2" id="KW-0328">Glycosyltransferase</keyword>
<evidence type="ECO:0000256" key="2">
    <source>
        <dbReference type="ARBA" id="ARBA00022676"/>
    </source>
</evidence>
<dbReference type="RefSeq" id="WP_197674776.1">
    <property type="nucleotide sequence ID" value="NZ_LT629711.1"/>
</dbReference>
<dbReference type="InterPro" id="IPR001296">
    <property type="entry name" value="Glyco_trans_1"/>
</dbReference>
<feature type="domain" description="Glycosyltransferase subfamily 4-like N-terminal" evidence="6">
    <location>
        <begin position="21"/>
        <end position="179"/>
    </location>
</feature>
<evidence type="ECO:0000256" key="4">
    <source>
        <dbReference type="SAM" id="MobiDB-lite"/>
    </source>
</evidence>
<reference evidence="8" key="1">
    <citation type="submission" date="2016-10" db="EMBL/GenBank/DDBJ databases">
        <authorList>
            <person name="Varghese N."/>
            <person name="Submissions S."/>
        </authorList>
    </citation>
    <scope>NUCLEOTIDE SEQUENCE [LARGE SCALE GENOMIC DNA]</scope>
    <source>
        <strain evidence="8">DSM 22329</strain>
    </source>
</reference>
<comment type="similarity">
    <text evidence="1">Belongs to the glycosyltransferase group 1 family. Glycosyltransferase 4 subfamily.</text>
</comment>
<evidence type="ECO:0000313" key="8">
    <source>
        <dbReference type="Proteomes" id="UP000199077"/>
    </source>
</evidence>
<dbReference type="Gene3D" id="3.40.50.2000">
    <property type="entry name" value="Glycogen Phosphorylase B"/>
    <property type="match status" value="2"/>
</dbReference>